<dbReference type="GO" id="GO:0003676">
    <property type="term" value="F:nucleic acid binding"/>
    <property type="evidence" value="ECO:0007669"/>
    <property type="project" value="InterPro"/>
</dbReference>
<feature type="domain" description="YprB ribonuclease H-like" evidence="1">
    <location>
        <begin position="129"/>
        <end position="243"/>
    </location>
</feature>
<protein>
    <recommendedName>
        <fullName evidence="1">YprB ribonuclease H-like domain-containing protein</fullName>
    </recommendedName>
</protein>
<evidence type="ECO:0000259" key="1">
    <source>
        <dbReference type="Pfam" id="PF13482"/>
    </source>
</evidence>
<dbReference type="EMBL" id="LAZR01048478">
    <property type="protein sequence ID" value="KKK91838.1"/>
    <property type="molecule type" value="Genomic_DNA"/>
</dbReference>
<comment type="caution">
    <text evidence="2">The sequence shown here is derived from an EMBL/GenBank/DDBJ whole genome shotgun (WGS) entry which is preliminary data.</text>
</comment>
<dbReference type="Pfam" id="PF13482">
    <property type="entry name" value="RNase_H_2"/>
    <property type="match status" value="1"/>
</dbReference>
<dbReference type="InterPro" id="IPR012337">
    <property type="entry name" value="RNaseH-like_sf"/>
</dbReference>
<dbReference type="InterPro" id="IPR036397">
    <property type="entry name" value="RNaseH_sf"/>
</dbReference>
<dbReference type="AlphaFoldDB" id="A0A0F8ZDJ5"/>
<reference evidence="2" key="1">
    <citation type="journal article" date="2015" name="Nature">
        <title>Complex archaea that bridge the gap between prokaryotes and eukaryotes.</title>
        <authorList>
            <person name="Spang A."/>
            <person name="Saw J.H."/>
            <person name="Jorgensen S.L."/>
            <person name="Zaremba-Niedzwiedzka K."/>
            <person name="Martijn J."/>
            <person name="Lind A.E."/>
            <person name="van Eijk R."/>
            <person name="Schleper C."/>
            <person name="Guy L."/>
            <person name="Ettema T.J."/>
        </authorList>
    </citation>
    <scope>NUCLEOTIDE SEQUENCE</scope>
</reference>
<name>A0A0F8ZDJ5_9ZZZZ</name>
<sequence>MTTNYKGSLSDDEQLCIILLIGAGDSGRTIAEILSLPYGKVRGFMEWYGTALTDLLPPPTEGPAILIFDIENTAATGRFWGKKYKTNILKVIEDWYLLCVSYKWLGQDEIGFFSIWDDPQYTPGSSDDTYVARRIWKLLDQADIVIAHNGEAFDTKKCNTRFSVHQYGPPSPYQIIDTLREDRRYFNRTSHALGDVAVALGLSDKMKHSGYDLWEDCMAGDPEALATMEAYNRQDVVVLEELYLENRAWIGAPGKKAHPNLGHWSKREGLVCPTCGHDNLHIRGYHRTTVSEFPVYYCVKKTGGCGSYHRSRTRVPQRAPADKVKLV</sequence>
<accession>A0A0F8ZDJ5</accession>
<organism evidence="2">
    <name type="scientific">marine sediment metagenome</name>
    <dbReference type="NCBI Taxonomy" id="412755"/>
    <lineage>
        <taxon>unclassified sequences</taxon>
        <taxon>metagenomes</taxon>
        <taxon>ecological metagenomes</taxon>
    </lineage>
</organism>
<dbReference type="Gene3D" id="3.30.420.10">
    <property type="entry name" value="Ribonuclease H-like superfamily/Ribonuclease H"/>
    <property type="match status" value="1"/>
</dbReference>
<proteinExistence type="predicted"/>
<evidence type="ECO:0000313" key="2">
    <source>
        <dbReference type="EMBL" id="KKK91838.1"/>
    </source>
</evidence>
<dbReference type="SUPFAM" id="SSF53098">
    <property type="entry name" value="Ribonuclease H-like"/>
    <property type="match status" value="1"/>
</dbReference>
<dbReference type="InterPro" id="IPR038720">
    <property type="entry name" value="YprB_RNase_H-like_dom"/>
</dbReference>
<gene>
    <name evidence="2" type="ORF">LCGC14_2708920</name>
</gene>